<sequence>MSEWPEPIVRRDPPPGTVPALPPLLTQGLVLPVRLSLSDHQSAGCYRGLQLHRVPLASSTLSQGSTGKDKALKISCEYQRMVNLPPFLEHSVFKRRHFMRR</sequence>
<evidence type="ECO:0000313" key="2">
    <source>
        <dbReference type="EMBL" id="GCC35524.1"/>
    </source>
</evidence>
<name>A0A401SYP6_CHIPU</name>
<organism evidence="2 3">
    <name type="scientific">Chiloscyllium punctatum</name>
    <name type="common">Brownbanded bambooshark</name>
    <name type="synonym">Hemiscyllium punctatum</name>
    <dbReference type="NCBI Taxonomy" id="137246"/>
    <lineage>
        <taxon>Eukaryota</taxon>
        <taxon>Metazoa</taxon>
        <taxon>Chordata</taxon>
        <taxon>Craniata</taxon>
        <taxon>Vertebrata</taxon>
        <taxon>Chondrichthyes</taxon>
        <taxon>Elasmobranchii</taxon>
        <taxon>Galeomorphii</taxon>
        <taxon>Galeoidea</taxon>
        <taxon>Orectolobiformes</taxon>
        <taxon>Hemiscylliidae</taxon>
        <taxon>Chiloscyllium</taxon>
    </lineage>
</organism>
<evidence type="ECO:0000313" key="3">
    <source>
        <dbReference type="Proteomes" id="UP000287033"/>
    </source>
</evidence>
<feature type="region of interest" description="Disordered" evidence="1">
    <location>
        <begin position="1"/>
        <end position="20"/>
    </location>
</feature>
<gene>
    <name evidence="2" type="ORF">chiPu_0014009</name>
</gene>
<dbReference type="EMBL" id="BEZZ01000712">
    <property type="protein sequence ID" value="GCC35524.1"/>
    <property type="molecule type" value="Genomic_DNA"/>
</dbReference>
<reference evidence="2 3" key="1">
    <citation type="journal article" date="2018" name="Nat. Ecol. Evol.">
        <title>Shark genomes provide insights into elasmobranch evolution and the origin of vertebrates.</title>
        <authorList>
            <person name="Hara Y"/>
            <person name="Yamaguchi K"/>
            <person name="Onimaru K"/>
            <person name="Kadota M"/>
            <person name="Koyanagi M"/>
            <person name="Keeley SD"/>
            <person name="Tatsumi K"/>
            <person name="Tanaka K"/>
            <person name="Motone F"/>
            <person name="Kageyama Y"/>
            <person name="Nozu R"/>
            <person name="Adachi N"/>
            <person name="Nishimura O"/>
            <person name="Nakagawa R"/>
            <person name="Tanegashima C"/>
            <person name="Kiyatake I"/>
            <person name="Matsumoto R"/>
            <person name="Murakumo K"/>
            <person name="Nishida K"/>
            <person name="Terakita A"/>
            <person name="Kuratani S"/>
            <person name="Sato K"/>
            <person name="Hyodo S Kuraku.S."/>
        </authorList>
    </citation>
    <scope>NUCLEOTIDE SEQUENCE [LARGE SCALE GENOMIC DNA]</scope>
</reference>
<comment type="caution">
    <text evidence="2">The sequence shown here is derived from an EMBL/GenBank/DDBJ whole genome shotgun (WGS) entry which is preliminary data.</text>
</comment>
<evidence type="ECO:0000256" key="1">
    <source>
        <dbReference type="SAM" id="MobiDB-lite"/>
    </source>
</evidence>
<keyword evidence="3" id="KW-1185">Reference proteome</keyword>
<accession>A0A401SYP6</accession>
<dbReference type="Proteomes" id="UP000287033">
    <property type="component" value="Unassembled WGS sequence"/>
</dbReference>
<proteinExistence type="predicted"/>
<dbReference type="AlphaFoldDB" id="A0A401SYP6"/>
<protein>
    <submittedName>
        <fullName evidence="2">Uncharacterized protein</fullName>
    </submittedName>
</protein>